<feature type="region of interest" description="Disordered" evidence="2">
    <location>
        <begin position="59"/>
        <end position="78"/>
    </location>
</feature>
<dbReference type="AlphaFoldDB" id="A0A1R3RZG4"/>
<dbReference type="PROSITE" id="PS50088">
    <property type="entry name" value="ANK_REPEAT"/>
    <property type="match status" value="1"/>
</dbReference>
<feature type="compositionally biased region" description="Basic and acidic residues" evidence="2">
    <location>
        <begin position="64"/>
        <end position="78"/>
    </location>
</feature>
<name>A0A1R3RZG4_ASPC5</name>
<dbReference type="EMBL" id="KV907494">
    <property type="protein sequence ID" value="OOF99876.1"/>
    <property type="molecule type" value="Genomic_DNA"/>
</dbReference>
<evidence type="ECO:0000313" key="3">
    <source>
        <dbReference type="EMBL" id="OOF99876.1"/>
    </source>
</evidence>
<dbReference type="OrthoDB" id="20872at2759"/>
<organism evidence="3 4">
    <name type="scientific">Aspergillus carbonarius (strain ITEM 5010)</name>
    <dbReference type="NCBI Taxonomy" id="602072"/>
    <lineage>
        <taxon>Eukaryota</taxon>
        <taxon>Fungi</taxon>
        <taxon>Dikarya</taxon>
        <taxon>Ascomycota</taxon>
        <taxon>Pezizomycotina</taxon>
        <taxon>Eurotiomycetes</taxon>
        <taxon>Eurotiomycetidae</taxon>
        <taxon>Eurotiales</taxon>
        <taxon>Aspergillaceae</taxon>
        <taxon>Aspergillus</taxon>
        <taxon>Aspergillus subgen. Circumdati</taxon>
    </lineage>
</organism>
<sequence length="271" mass="31072">MTQKGFIFSSPEKRMLECVWQLDELELLCLIQACKGACCDELTMRAELMEGIRKEALAPDEEYNERTEIDGDGNPRERVPWRDLPIEEMPQTNEPLMEAIKAGRDDEVKCFLEAGVSVDSYGLNAIPILHLALQEGHFGIAEMLLKRGANPNIESQRVDRALDSLIGRVTHILWSTTRSPEMYGFWKEIIMVLIEKGLVRQFHNNYLRRAWDVAMRHEFHSIASDLEKSMWGYTNPREMSKMPPGDEAQKGYRDIAAILLAKNEMDSSIVR</sequence>
<dbReference type="InterPro" id="IPR002110">
    <property type="entry name" value="Ankyrin_rpt"/>
</dbReference>
<dbReference type="Pfam" id="PF12796">
    <property type="entry name" value="Ank_2"/>
    <property type="match status" value="1"/>
</dbReference>
<accession>A0A1R3RZG4</accession>
<keyword evidence="4" id="KW-1185">Reference proteome</keyword>
<keyword evidence="1" id="KW-0040">ANK repeat</keyword>
<dbReference type="InterPro" id="IPR036770">
    <property type="entry name" value="Ankyrin_rpt-contain_sf"/>
</dbReference>
<dbReference type="VEuPathDB" id="FungiDB:ASPCADRAFT_402541"/>
<evidence type="ECO:0000256" key="1">
    <source>
        <dbReference type="PROSITE-ProRule" id="PRU00023"/>
    </source>
</evidence>
<feature type="repeat" description="ANK" evidence="1">
    <location>
        <begin position="124"/>
        <end position="156"/>
    </location>
</feature>
<dbReference type="SMART" id="SM00248">
    <property type="entry name" value="ANK"/>
    <property type="match status" value="2"/>
</dbReference>
<dbReference type="PROSITE" id="PS50297">
    <property type="entry name" value="ANK_REP_REGION"/>
    <property type="match status" value="1"/>
</dbReference>
<gene>
    <name evidence="3" type="ORF">ASPCADRAFT_402541</name>
</gene>
<dbReference type="Proteomes" id="UP000188318">
    <property type="component" value="Unassembled WGS sequence"/>
</dbReference>
<reference evidence="4" key="1">
    <citation type="journal article" date="2017" name="Genome Biol.">
        <title>Comparative genomics reveals high biological diversity and specific adaptations in the industrially and medically important fungal genus Aspergillus.</title>
        <authorList>
            <person name="de Vries R.P."/>
            <person name="Riley R."/>
            <person name="Wiebenga A."/>
            <person name="Aguilar-Osorio G."/>
            <person name="Amillis S."/>
            <person name="Uchima C.A."/>
            <person name="Anderluh G."/>
            <person name="Asadollahi M."/>
            <person name="Askin M."/>
            <person name="Barry K."/>
            <person name="Battaglia E."/>
            <person name="Bayram O."/>
            <person name="Benocci T."/>
            <person name="Braus-Stromeyer S.A."/>
            <person name="Caldana C."/>
            <person name="Canovas D."/>
            <person name="Cerqueira G.C."/>
            <person name="Chen F."/>
            <person name="Chen W."/>
            <person name="Choi C."/>
            <person name="Clum A."/>
            <person name="Dos Santos R.A."/>
            <person name="Damasio A.R."/>
            <person name="Diallinas G."/>
            <person name="Emri T."/>
            <person name="Fekete E."/>
            <person name="Flipphi M."/>
            <person name="Freyberg S."/>
            <person name="Gallo A."/>
            <person name="Gournas C."/>
            <person name="Habgood R."/>
            <person name="Hainaut M."/>
            <person name="Harispe M.L."/>
            <person name="Henrissat B."/>
            <person name="Hilden K.S."/>
            <person name="Hope R."/>
            <person name="Hossain A."/>
            <person name="Karabika E."/>
            <person name="Karaffa L."/>
            <person name="Karanyi Z."/>
            <person name="Krasevec N."/>
            <person name="Kuo A."/>
            <person name="Kusch H."/>
            <person name="LaButti K."/>
            <person name="Lagendijk E.L."/>
            <person name="Lapidus A."/>
            <person name="Levasseur A."/>
            <person name="Lindquist E."/>
            <person name="Lipzen A."/>
            <person name="Logrieco A.F."/>
            <person name="MacCabe A."/>
            <person name="Maekelae M.R."/>
            <person name="Malavazi I."/>
            <person name="Melin P."/>
            <person name="Meyer V."/>
            <person name="Mielnichuk N."/>
            <person name="Miskei M."/>
            <person name="Molnar A.P."/>
            <person name="Mule G."/>
            <person name="Ngan C.Y."/>
            <person name="Orejas M."/>
            <person name="Orosz E."/>
            <person name="Ouedraogo J.P."/>
            <person name="Overkamp K.M."/>
            <person name="Park H.-S."/>
            <person name="Perrone G."/>
            <person name="Piumi F."/>
            <person name="Punt P.J."/>
            <person name="Ram A.F."/>
            <person name="Ramon A."/>
            <person name="Rauscher S."/>
            <person name="Record E."/>
            <person name="Riano-Pachon D.M."/>
            <person name="Robert V."/>
            <person name="Roehrig J."/>
            <person name="Ruller R."/>
            <person name="Salamov A."/>
            <person name="Salih N.S."/>
            <person name="Samson R.A."/>
            <person name="Sandor E."/>
            <person name="Sanguinetti M."/>
            <person name="Schuetze T."/>
            <person name="Sepcic K."/>
            <person name="Shelest E."/>
            <person name="Sherlock G."/>
            <person name="Sophianopoulou V."/>
            <person name="Squina F.M."/>
            <person name="Sun H."/>
            <person name="Susca A."/>
            <person name="Todd R.B."/>
            <person name="Tsang A."/>
            <person name="Unkles S.E."/>
            <person name="van de Wiele N."/>
            <person name="van Rossen-Uffink D."/>
            <person name="Oliveira J.V."/>
            <person name="Vesth T.C."/>
            <person name="Visser J."/>
            <person name="Yu J.-H."/>
            <person name="Zhou M."/>
            <person name="Andersen M.R."/>
            <person name="Archer D.B."/>
            <person name="Baker S.E."/>
            <person name="Benoit I."/>
            <person name="Brakhage A.A."/>
            <person name="Braus G.H."/>
            <person name="Fischer R."/>
            <person name="Frisvad J.C."/>
            <person name="Goldman G.H."/>
            <person name="Houbraken J."/>
            <person name="Oakley B."/>
            <person name="Pocsi I."/>
            <person name="Scazzocchio C."/>
            <person name="Seiboth B."/>
            <person name="vanKuyk P.A."/>
            <person name="Wortman J."/>
            <person name="Dyer P.S."/>
            <person name="Grigoriev I.V."/>
        </authorList>
    </citation>
    <scope>NUCLEOTIDE SEQUENCE [LARGE SCALE GENOMIC DNA]</scope>
    <source>
        <strain evidence="4">ITEM 5010</strain>
    </source>
</reference>
<dbReference type="Gene3D" id="1.25.40.20">
    <property type="entry name" value="Ankyrin repeat-containing domain"/>
    <property type="match status" value="1"/>
</dbReference>
<dbReference type="SUPFAM" id="SSF48403">
    <property type="entry name" value="Ankyrin repeat"/>
    <property type="match status" value="1"/>
</dbReference>
<proteinExistence type="predicted"/>
<evidence type="ECO:0000313" key="4">
    <source>
        <dbReference type="Proteomes" id="UP000188318"/>
    </source>
</evidence>
<evidence type="ECO:0000256" key="2">
    <source>
        <dbReference type="SAM" id="MobiDB-lite"/>
    </source>
</evidence>
<protein>
    <submittedName>
        <fullName evidence="3">Uncharacterized protein</fullName>
    </submittedName>
</protein>